<dbReference type="AlphaFoldDB" id="A0A839T4X7"/>
<feature type="chain" id="PRO_5032960456" description="DUF2790 domain-containing protein" evidence="1">
    <location>
        <begin position="19"/>
        <end position="121"/>
    </location>
</feature>
<keyword evidence="3" id="KW-1185">Reference proteome</keyword>
<dbReference type="Pfam" id="PF10976">
    <property type="entry name" value="DUF2790"/>
    <property type="match status" value="1"/>
</dbReference>
<name>A0A839T4X7_AZOMA</name>
<feature type="signal peptide" evidence="1">
    <location>
        <begin position="1"/>
        <end position="18"/>
    </location>
</feature>
<accession>A0A839T4X7</accession>
<evidence type="ECO:0000313" key="3">
    <source>
        <dbReference type="Proteomes" id="UP000549250"/>
    </source>
</evidence>
<dbReference type="RefSeq" id="WP_183165743.1">
    <property type="nucleotide sequence ID" value="NZ_JACHXI010000004.1"/>
</dbReference>
<dbReference type="InterPro" id="IPR021245">
    <property type="entry name" value="DUF2790"/>
</dbReference>
<reference evidence="2 3" key="1">
    <citation type="submission" date="2020-08" db="EMBL/GenBank/DDBJ databases">
        <title>Genomic Encyclopedia of Type Strains, Phase III (KMG-III): the genomes of soil and plant-associated and newly described type strains.</title>
        <authorList>
            <person name="Whitman W."/>
        </authorList>
    </citation>
    <scope>NUCLEOTIDE SEQUENCE [LARGE SCALE GENOMIC DNA]</scope>
    <source>
        <strain evidence="2 3">CECT 4462</strain>
    </source>
</reference>
<evidence type="ECO:0000313" key="2">
    <source>
        <dbReference type="EMBL" id="MBB3102763.1"/>
    </source>
</evidence>
<dbReference type="Proteomes" id="UP000549250">
    <property type="component" value="Unassembled WGS sequence"/>
</dbReference>
<gene>
    <name evidence="2" type="ORF">FHR87_001151</name>
</gene>
<organism evidence="2 3">
    <name type="scientific">Azomonas macrocytogenes</name>
    <name type="common">Azotobacter macrocytogenes</name>
    <dbReference type="NCBI Taxonomy" id="69962"/>
    <lineage>
        <taxon>Bacteria</taxon>
        <taxon>Pseudomonadati</taxon>
        <taxon>Pseudomonadota</taxon>
        <taxon>Gammaproteobacteria</taxon>
        <taxon>Pseudomonadales</taxon>
        <taxon>Pseudomonadaceae</taxon>
        <taxon>Azomonas</taxon>
    </lineage>
</organism>
<evidence type="ECO:0000256" key="1">
    <source>
        <dbReference type="SAM" id="SignalP"/>
    </source>
</evidence>
<keyword evidence="1" id="KW-0732">Signal</keyword>
<evidence type="ECO:0008006" key="4">
    <source>
        <dbReference type="Google" id="ProtNLM"/>
    </source>
</evidence>
<protein>
    <recommendedName>
        <fullName evidence="4">DUF2790 domain-containing protein</fullName>
    </recommendedName>
</protein>
<proteinExistence type="predicted"/>
<dbReference type="EMBL" id="JACHXI010000004">
    <property type="protein sequence ID" value="MBB3102763.1"/>
    <property type="molecule type" value="Genomic_DNA"/>
</dbReference>
<dbReference type="Gene3D" id="2.30.140.50">
    <property type="entry name" value="Protein of unknown function DUF2790"/>
    <property type="match status" value="1"/>
</dbReference>
<sequence length="121" mass="13224">MKNLATVMMVALPCLVMADVLQAGEEEVTTAPASVTTGTRFNLNTENIVSDKRDNVVDEGDPQALEAEEYHYGMKPDIKKVISVESDSTVCAVVPAYMLYEDSHGERHLLRYQVMGGGCRG</sequence>
<comment type="caution">
    <text evidence="2">The sequence shown here is derived from an EMBL/GenBank/DDBJ whole genome shotgun (WGS) entry which is preliminary data.</text>
</comment>